<dbReference type="InterPro" id="IPR023346">
    <property type="entry name" value="Lysozyme-like_dom_sf"/>
</dbReference>
<dbReference type="EMBL" id="FXBB01000024">
    <property type="protein sequence ID" value="SMG37696.1"/>
    <property type="molecule type" value="Genomic_DNA"/>
</dbReference>
<protein>
    <submittedName>
        <fullName evidence="3">Transglycosylase SLT domain-containing protein</fullName>
    </submittedName>
</protein>
<dbReference type="CDD" id="cd00254">
    <property type="entry name" value="LT-like"/>
    <property type="match status" value="1"/>
</dbReference>
<evidence type="ECO:0000259" key="2">
    <source>
        <dbReference type="Pfam" id="PF01464"/>
    </source>
</evidence>
<dbReference type="PROSITE" id="PS00922">
    <property type="entry name" value="TRANSGLYCOSYLASE"/>
    <property type="match status" value="1"/>
</dbReference>
<dbReference type="SUPFAM" id="SSF53955">
    <property type="entry name" value="Lysozyme-like"/>
    <property type="match status" value="1"/>
</dbReference>
<proteinExistence type="inferred from homology"/>
<dbReference type="InterPro" id="IPR000189">
    <property type="entry name" value="Transglyc_AS"/>
</dbReference>
<dbReference type="STRING" id="561720.SAMN06275492_1243"/>
<dbReference type="Pfam" id="PF01464">
    <property type="entry name" value="SLT"/>
    <property type="match status" value="1"/>
</dbReference>
<evidence type="ECO:0000313" key="4">
    <source>
        <dbReference type="Proteomes" id="UP000193355"/>
    </source>
</evidence>
<keyword evidence="4" id="KW-1185">Reference proteome</keyword>
<dbReference type="PANTHER" id="PTHR37423">
    <property type="entry name" value="SOLUBLE LYTIC MUREIN TRANSGLYCOSYLASE-RELATED"/>
    <property type="match status" value="1"/>
</dbReference>
<reference evidence="4" key="1">
    <citation type="submission" date="2017-04" db="EMBL/GenBank/DDBJ databases">
        <authorList>
            <person name="Varghese N."/>
            <person name="Submissions S."/>
        </authorList>
    </citation>
    <scope>NUCLEOTIDE SEQUENCE [LARGE SCALE GENOMIC DNA]</scope>
    <source>
        <strain evidence="4">USBA 82</strain>
    </source>
</reference>
<evidence type="ECO:0000256" key="1">
    <source>
        <dbReference type="ARBA" id="ARBA00007734"/>
    </source>
</evidence>
<evidence type="ECO:0000313" key="3">
    <source>
        <dbReference type="EMBL" id="SMG37696.1"/>
    </source>
</evidence>
<dbReference type="AlphaFoldDB" id="A0A1X7KBF8"/>
<dbReference type="GO" id="GO:0008933">
    <property type="term" value="F:peptidoglycan lytic transglycosylase activity"/>
    <property type="evidence" value="ECO:0007669"/>
    <property type="project" value="InterPro"/>
</dbReference>
<dbReference type="InterPro" id="IPR008258">
    <property type="entry name" value="Transglycosylase_SLT_dom_1"/>
</dbReference>
<feature type="domain" description="Transglycosylase SLT" evidence="2">
    <location>
        <begin position="83"/>
        <end position="189"/>
    </location>
</feature>
<dbReference type="Gene3D" id="1.10.530.10">
    <property type="match status" value="1"/>
</dbReference>
<comment type="similarity">
    <text evidence="1">Belongs to the transglycosylase Slt family.</text>
</comment>
<name>A0A1X7KBF8_9BACT</name>
<dbReference type="Proteomes" id="UP000193355">
    <property type="component" value="Unassembled WGS sequence"/>
</dbReference>
<gene>
    <name evidence="3" type="ORF">SAMN06275492_1243</name>
</gene>
<dbReference type="GO" id="GO:0016020">
    <property type="term" value="C:membrane"/>
    <property type="evidence" value="ECO:0007669"/>
    <property type="project" value="InterPro"/>
</dbReference>
<sequence>MTRMTGPDFSGMRQAMDRITSIHRRIYGTPSVPKETFEEELAKAAKTKETSATSVIKPEVPISGKASVLRSRLSPGDNDLNSAIEEISSRYGVDEKLVRSVISVESAWRPDAVSPKGAMGLMQLMPGTARMLAVDPKDPVQNVEGGVKYLAQLSEKYSGDLEKTLAAYNAGPGRVDKYGGIPPFKETEAYVKKVLKLYNG</sequence>
<dbReference type="PANTHER" id="PTHR37423:SF2">
    <property type="entry name" value="MEMBRANE-BOUND LYTIC MUREIN TRANSGLYCOSYLASE C"/>
    <property type="match status" value="1"/>
</dbReference>
<accession>A0A1X7KBF8</accession>
<dbReference type="GO" id="GO:0000270">
    <property type="term" value="P:peptidoglycan metabolic process"/>
    <property type="evidence" value="ECO:0007669"/>
    <property type="project" value="InterPro"/>
</dbReference>
<organism evidence="3 4">
    <name type="scientific">Dethiosulfovibrio salsuginis</name>
    <dbReference type="NCBI Taxonomy" id="561720"/>
    <lineage>
        <taxon>Bacteria</taxon>
        <taxon>Thermotogati</taxon>
        <taxon>Synergistota</taxon>
        <taxon>Synergistia</taxon>
        <taxon>Synergistales</taxon>
        <taxon>Dethiosulfovibrionaceae</taxon>
        <taxon>Dethiosulfovibrio</taxon>
    </lineage>
</organism>